<evidence type="ECO:0000256" key="1">
    <source>
        <dbReference type="ARBA" id="ARBA00006964"/>
    </source>
</evidence>
<dbReference type="SUPFAM" id="SSF102705">
    <property type="entry name" value="NIF3 (NGG1p interacting factor 3)-like"/>
    <property type="match status" value="1"/>
</dbReference>
<dbReference type="RefSeq" id="WP_264140381.1">
    <property type="nucleotide sequence ID" value="NZ_JAOYOD010000001.1"/>
</dbReference>
<dbReference type="Pfam" id="PF01784">
    <property type="entry name" value="DUF34_NIF3"/>
    <property type="match status" value="1"/>
</dbReference>
<organism evidence="4 5">
    <name type="scientific">Reichenbachiella ulvae</name>
    <dbReference type="NCBI Taxonomy" id="2980104"/>
    <lineage>
        <taxon>Bacteria</taxon>
        <taxon>Pseudomonadati</taxon>
        <taxon>Bacteroidota</taxon>
        <taxon>Cytophagia</taxon>
        <taxon>Cytophagales</taxon>
        <taxon>Reichenbachiellaceae</taxon>
        <taxon>Reichenbachiella</taxon>
    </lineage>
</organism>
<evidence type="ECO:0000313" key="4">
    <source>
        <dbReference type="EMBL" id="MCV9389463.1"/>
    </source>
</evidence>
<comment type="caution">
    <text evidence="4">The sequence shown here is derived from an EMBL/GenBank/DDBJ whole genome shotgun (WGS) entry which is preliminary data.</text>
</comment>
<reference evidence="4 5" key="1">
    <citation type="submission" date="2022-10" db="EMBL/GenBank/DDBJ databases">
        <title>Comparative genomics and taxonomic characterization of three novel marine species of genus Reichenbachiella exhibiting antioxidant and polysaccharide degradation activities.</title>
        <authorList>
            <person name="Muhammad N."/>
            <person name="Lee Y.-J."/>
            <person name="Ko J."/>
            <person name="Kim S.-G."/>
        </authorList>
    </citation>
    <scope>NUCLEOTIDE SEQUENCE [LARGE SCALE GENOMIC DNA]</scope>
    <source>
        <strain evidence="4 5">ABR2-5</strain>
    </source>
</reference>
<dbReference type="InterPro" id="IPR036069">
    <property type="entry name" value="DUF34/NIF3_sf"/>
</dbReference>
<comment type="similarity">
    <text evidence="1 3">Belongs to the GTP cyclohydrolase I type 2/NIF3 family.</text>
</comment>
<evidence type="ECO:0000313" key="5">
    <source>
        <dbReference type="Proteomes" id="UP001300692"/>
    </source>
</evidence>
<sequence length="364" mass="40498">MKISEVIGILNQWAPPAYQESYDNSRLITGDPNQELKGVLISLDCTEAVVREAIEQGCNMIVAHHPIVFKGLKSLTGKNYVERTVIQAIKNDIAIFSIHTNLDNVQTGVNYKIAKKIGLEQCQILAPKGEILTKLTTFIPKAHTDEVLKAMHQAGAGEIGNYDHCSFSVEGTGRFRANESANPHVGNKGEVHQENENRVEVIIPSYLQNKVLRALKKAHPYEEVAYYLSNLNNLNQEVGAGMVGKLPTPIPTKEFLQLLKDRFNLSVIKHTFIHTDTIEKVALCGGAGSFLLGTAKSSGADIFITGDFKYHEFFDAEDSIIIADIGHYESEVFTKELIYDYLKEKIANIALNFSKENTNPVKYF</sequence>
<evidence type="ECO:0000256" key="3">
    <source>
        <dbReference type="PIRNR" id="PIRNR037489"/>
    </source>
</evidence>
<dbReference type="EMBL" id="JAOYOD010000001">
    <property type="protein sequence ID" value="MCV9389463.1"/>
    <property type="molecule type" value="Genomic_DNA"/>
</dbReference>
<evidence type="ECO:0000256" key="2">
    <source>
        <dbReference type="ARBA" id="ARBA00022723"/>
    </source>
</evidence>
<dbReference type="PANTHER" id="PTHR13799:SF14">
    <property type="entry name" value="GTP CYCLOHYDROLASE 1 TYPE 2 HOMOLOG"/>
    <property type="match status" value="1"/>
</dbReference>
<keyword evidence="5" id="KW-1185">Reference proteome</keyword>
<dbReference type="PANTHER" id="PTHR13799">
    <property type="entry name" value="NGG1 INTERACTING FACTOR 3"/>
    <property type="match status" value="1"/>
</dbReference>
<name>A0ABT3D0J0_9BACT</name>
<dbReference type="Gene3D" id="3.40.1390.30">
    <property type="entry name" value="NIF3 (NGG1p interacting factor 3)-like"/>
    <property type="match status" value="1"/>
</dbReference>
<keyword evidence="2 3" id="KW-0479">Metal-binding</keyword>
<dbReference type="Gene3D" id="3.30.70.120">
    <property type="match status" value="1"/>
</dbReference>
<protein>
    <recommendedName>
        <fullName evidence="3">GTP cyclohydrolase 1 type 2 homolog</fullName>
    </recommendedName>
</protein>
<proteinExistence type="inferred from homology"/>
<dbReference type="Proteomes" id="UP001300692">
    <property type="component" value="Unassembled WGS sequence"/>
</dbReference>
<dbReference type="NCBIfam" id="TIGR00486">
    <property type="entry name" value="YbgI_SA1388"/>
    <property type="match status" value="1"/>
</dbReference>
<dbReference type="InterPro" id="IPR017221">
    <property type="entry name" value="DUF34/NIF3_bac"/>
</dbReference>
<accession>A0ABT3D0J0</accession>
<dbReference type="PIRSF" id="PIRSF037489">
    <property type="entry name" value="UCP037489_NIF3_YqfO"/>
    <property type="match status" value="1"/>
</dbReference>
<gene>
    <name evidence="4" type="ORF">N7U62_22560</name>
</gene>
<dbReference type="InterPro" id="IPR002678">
    <property type="entry name" value="DUF34/NIF3"/>
</dbReference>
<dbReference type="InterPro" id="IPR015867">
    <property type="entry name" value="N-reg_PII/ATP_PRibTrfase_C"/>
</dbReference>